<dbReference type="InterPro" id="IPR003594">
    <property type="entry name" value="HATPase_dom"/>
</dbReference>
<dbReference type="InterPro" id="IPR000014">
    <property type="entry name" value="PAS"/>
</dbReference>
<dbReference type="CDD" id="cd00130">
    <property type="entry name" value="PAS"/>
    <property type="match status" value="1"/>
</dbReference>
<dbReference type="EC" id="2.7.13.3" evidence="2"/>
<protein>
    <recommendedName>
        <fullName evidence="2">histidine kinase</fullName>
        <ecNumber evidence="2">2.7.13.3</ecNumber>
    </recommendedName>
</protein>
<dbReference type="PANTHER" id="PTHR43304">
    <property type="entry name" value="PHYTOCHROME-LIKE PROTEIN CPH1"/>
    <property type="match status" value="1"/>
</dbReference>
<evidence type="ECO:0000256" key="1">
    <source>
        <dbReference type="ARBA" id="ARBA00000085"/>
    </source>
</evidence>
<dbReference type="PROSITE" id="PS50113">
    <property type="entry name" value="PAC"/>
    <property type="match status" value="1"/>
</dbReference>
<evidence type="ECO:0000259" key="7">
    <source>
        <dbReference type="PROSITE" id="PS50113"/>
    </source>
</evidence>
<dbReference type="PRINTS" id="PR00344">
    <property type="entry name" value="BCTRLSENSOR"/>
</dbReference>
<evidence type="ECO:0000313" key="8">
    <source>
        <dbReference type="EMBL" id="TXE06527.1"/>
    </source>
</evidence>
<dbReference type="SMART" id="SM00387">
    <property type="entry name" value="HATPase_c"/>
    <property type="match status" value="1"/>
</dbReference>
<evidence type="ECO:0000256" key="2">
    <source>
        <dbReference type="ARBA" id="ARBA00012438"/>
    </source>
</evidence>
<organism evidence="8 9">
    <name type="scientific">Gelidibacter salicanalis</name>
    <dbReference type="NCBI Taxonomy" id="291193"/>
    <lineage>
        <taxon>Bacteria</taxon>
        <taxon>Pseudomonadati</taxon>
        <taxon>Bacteroidota</taxon>
        <taxon>Flavobacteriia</taxon>
        <taxon>Flavobacteriales</taxon>
        <taxon>Flavobacteriaceae</taxon>
        <taxon>Gelidibacter</taxon>
    </lineage>
</organism>
<evidence type="ECO:0000313" key="9">
    <source>
        <dbReference type="Proteomes" id="UP000321734"/>
    </source>
</evidence>
<dbReference type="NCBIfam" id="TIGR00229">
    <property type="entry name" value="sensory_box"/>
    <property type="match status" value="1"/>
</dbReference>
<dbReference type="AlphaFoldDB" id="A0A5C7AE35"/>
<dbReference type="InterPro" id="IPR000700">
    <property type="entry name" value="PAS-assoc_C"/>
</dbReference>
<evidence type="ECO:0000259" key="6">
    <source>
        <dbReference type="PROSITE" id="PS50109"/>
    </source>
</evidence>
<keyword evidence="3" id="KW-0597">Phosphoprotein</keyword>
<keyword evidence="5" id="KW-0418">Kinase</keyword>
<dbReference type="OrthoDB" id="5522855at2"/>
<evidence type="ECO:0000256" key="4">
    <source>
        <dbReference type="ARBA" id="ARBA00022679"/>
    </source>
</evidence>
<dbReference type="SMART" id="SM00086">
    <property type="entry name" value="PAC"/>
    <property type="match status" value="1"/>
</dbReference>
<sequence length="369" mass="42446">MTHAASEDHHKWQLALEFSGIGVWEFDAIANQIHFSSGSKNIIGVTDPKFGSHRDAWNDRVHPDDRERYLSDFQNHLRGLVPMYENEHRVRCEDGSYKWIRDRGKIVEWDSHNNPKRIIGTHTDITKHKLNENIIHESLVLTTAHNNKLMNFAHIVTHNLKQHTANFESLMDFYEDASTAMEKKEIIIHLRSLSTSLSKTISNLHDVVNVQNSKTMKTTKIYVSDAIDHILKLLAIVITENNATIHNNIPKKLFLYYNYSYFESIIQNLLSNAIKYKHPERDPIISIDFMYDLNKFELSISDNGIGIDLEKYSNDIFGLYKTFHNNENAEGVGLYLIKNQIESYGGTITVASEVNVGTTFTITGKNRKV</sequence>
<evidence type="ECO:0000256" key="5">
    <source>
        <dbReference type="ARBA" id="ARBA00022777"/>
    </source>
</evidence>
<dbReference type="InterPro" id="IPR052162">
    <property type="entry name" value="Sensor_kinase/Photoreceptor"/>
</dbReference>
<name>A0A5C7AE35_9FLAO</name>
<feature type="domain" description="Histidine kinase" evidence="6">
    <location>
        <begin position="155"/>
        <end position="368"/>
    </location>
</feature>
<keyword evidence="9" id="KW-1185">Reference proteome</keyword>
<dbReference type="InterPro" id="IPR004358">
    <property type="entry name" value="Sig_transdc_His_kin-like_C"/>
</dbReference>
<dbReference type="Proteomes" id="UP000321734">
    <property type="component" value="Unassembled WGS sequence"/>
</dbReference>
<dbReference type="PANTHER" id="PTHR43304:SF1">
    <property type="entry name" value="PAC DOMAIN-CONTAINING PROTEIN"/>
    <property type="match status" value="1"/>
</dbReference>
<dbReference type="Gene3D" id="3.30.565.10">
    <property type="entry name" value="Histidine kinase-like ATPase, C-terminal domain"/>
    <property type="match status" value="1"/>
</dbReference>
<dbReference type="EMBL" id="VORX01000007">
    <property type="protein sequence ID" value="TXE06527.1"/>
    <property type="molecule type" value="Genomic_DNA"/>
</dbReference>
<keyword evidence="4" id="KW-0808">Transferase</keyword>
<dbReference type="InterPro" id="IPR036890">
    <property type="entry name" value="HATPase_C_sf"/>
</dbReference>
<dbReference type="PROSITE" id="PS50109">
    <property type="entry name" value="HIS_KIN"/>
    <property type="match status" value="1"/>
</dbReference>
<dbReference type="Pfam" id="PF08447">
    <property type="entry name" value="PAS_3"/>
    <property type="match status" value="1"/>
</dbReference>
<evidence type="ECO:0000256" key="3">
    <source>
        <dbReference type="ARBA" id="ARBA00022553"/>
    </source>
</evidence>
<dbReference type="InterPro" id="IPR035965">
    <property type="entry name" value="PAS-like_dom_sf"/>
</dbReference>
<dbReference type="RefSeq" id="WP_146893838.1">
    <property type="nucleotide sequence ID" value="NZ_VORX01000007.1"/>
</dbReference>
<comment type="catalytic activity">
    <reaction evidence="1">
        <text>ATP + protein L-histidine = ADP + protein N-phospho-L-histidine.</text>
        <dbReference type="EC" id="2.7.13.3"/>
    </reaction>
</comment>
<gene>
    <name evidence="8" type="ORF">ES711_13535</name>
</gene>
<dbReference type="SUPFAM" id="SSF55874">
    <property type="entry name" value="ATPase domain of HSP90 chaperone/DNA topoisomerase II/histidine kinase"/>
    <property type="match status" value="1"/>
</dbReference>
<dbReference type="Gene3D" id="3.30.450.20">
    <property type="entry name" value="PAS domain"/>
    <property type="match status" value="1"/>
</dbReference>
<feature type="domain" description="PAC" evidence="7">
    <location>
        <begin position="84"/>
        <end position="137"/>
    </location>
</feature>
<dbReference type="InterPro" id="IPR001610">
    <property type="entry name" value="PAC"/>
</dbReference>
<comment type="caution">
    <text evidence="8">The sequence shown here is derived from an EMBL/GenBank/DDBJ whole genome shotgun (WGS) entry which is preliminary data.</text>
</comment>
<reference evidence="8 9" key="1">
    <citation type="submission" date="2019-08" db="EMBL/GenBank/DDBJ databases">
        <title>Genome sequence of Gelidibacter salicanalis IC162T.</title>
        <authorList>
            <person name="Bowman J.P."/>
        </authorList>
    </citation>
    <scope>NUCLEOTIDE SEQUENCE [LARGE SCALE GENOMIC DNA]</scope>
    <source>
        <strain evidence="8 9">IC162</strain>
    </source>
</reference>
<dbReference type="Pfam" id="PF02518">
    <property type="entry name" value="HATPase_c"/>
    <property type="match status" value="1"/>
</dbReference>
<dbReference type="SUPFAM" id="SSF55785">
    <property type="entry name" value="PYP-like sensor domain (PAS domain)"/>
    <property type="match status" value="1"/>
</dbReference>
<dbReference type="InterPro" id="IPR005467">
    <property type="entry name" value="His_kinase_dom"/>
</dbReference>
<dbReference type="GO" id="GO:0004673">
    <property type="term" value="F:protein histidine kinase activity"/>
    <property type="evidence" value="ECO:0007669"/>
    <property type="project" value="UniProtKB-EC"/>
</dbReference>
<accession>A0A5C7AE35</accession>
<proteinExistence type="predicted"/>
<dbReference type="InterPro" id="IPR013655">
    <property type="entry name" value="PAS_fold_3"/>
</dbReference>